<keyword evidence="1" id="KW-1133">Transmembrane helix</keyword>
<name>A0A8J3FQB9_9ACTN</name>
<reference evidence="2" key="2">
    <citation type="submission" date="2020-09" db="EMBL/GenBank/DDBJ databases">
        <authorList>
            <person name="Sun Q."/>
            <person name="Zhou Y."/>
        </authorList>
    </citation>
    <scope>NUCLEOTIDE SEQUENCE</scope>
    <source>
        <strain evidence="2">CGMCC 4.7299</strain>
    </source>
</reference>
<dbReference type="Proteomes" id="UP000656042">
    <property type="component" value="Unassembled WGS sequence"/>
</dbReference>
<keyword evidence="1" id="KW-0812">Transmembrane</keyword>
<gene>
    <name evidence="2" type="ORF">GCM10012284_40850</name>
</gene>
<organism evidence="2 3">
    <name type="scientific">Mangrovihabitans endophyticus</name>
    <dbReference type="NCBI Taxonomy" id="1751298"/>
    <lineage>
        <taxon>Bacteria</taxon>
        <taxon>Bacillati</taxon>
        <taxon>Actinomycetota</taxon>
        <taxon>Actinomycetes</taxon>
        <taxon>Micromonosporales</taxon>
        <taxon>Micromonosporaceae</taxon>
        <taxon>Mangrovihabitans</taxon>
    </lineage>
</organism>
<protein>
    <submittedName>
        <fullName evidence="2">Uncharacterized protein</fullName>
    </submittedName>
</protein>
<evidence type="ECO:0000313" key="3">
    <source>
        <dbReference type="Proteomes" id="UP000656042"/>
    </source>
</evidence>
<accession>A0A8J3FQB9</accession>
<dbReference type="EMBL" id="BMMX01000020">
    <property type="protein sequence ID" value="GGL02143.1"/>
    <property type="molecule type" value="Genomic_DNA"/>
</dbReference>
<comment type="caution">
    <text evidence="2">The sequence shown here is derived from an EMBL/GenBank/DDBJ whole genome shotgun (WGS) entry which is preliminary data.</text>
</comment>
<keyword evidence="1" id="KW-0472">Membrane</keyword>
<evidence type="ECO:0000256" key="1">
    <source>
        <dbReference type="SAM" id="Phobius"/>
    </source>
</evidence>
<sequence>MEMAMEIGYGLIEDAFGESSPVPWWAWMGALGMVFWGLLVPGAKDVRPAADDDDRLRAAEAALGRRS</sequence>
<dbReference type="RefSeq" id="WP_189080861.1">
    <property type="nucleotide sequence ID" value="NZ_BMMX01000020.1"/>
</dbReference>
<dbReference type="AlphaFoldDB" id="A0A8J3FQB9"/>
<proteinExistence type="predicted"/>
<evidence type="ECO:0000313" key="2">
    <source>
        <dbReference type="EMBL" id="GGL02143.1"/>
    </source>
</evidence>
<reference evidence="2" key="1">
    <citation type="journal article" date="2014" name="Int. J. Syst. Evol. Microbiol.">
        <title>Complete genome sequence of Corynebacterium casei LMG S-19264T (=DSM 44701T), isolated from a smear-ripened cheese.</title>
        <authorList>
            <consortium name="US DOE Joint Genome Institute (JGI-PGF)"/>
            <person name="Walter F."/>
            <person name="Albersmeier A."/>
            <person name="Kalinowski J."/>
            <person name="Ruckert C."/>
        </authorList>
    </citation>
    <scope>NUCLEOTIDE SEQUENCE</scope>
    <source>
        <strain evidence="2">CGMCC 4.7299</strain>
    </source>
</reference>
<feature type="transmembrane region" description="Helical" evidence="1">
    <location>
        <begin position="24"/>
        <end position="43"/>
    </location>
</feature>
<keyword evidence="3" id="KW-1185">Reference proteome</keyword>